<proteinExistence type="predicted"/>
<accession>A0ABW5GG04</accession>
<dbReference type="RefSeq" id="WP_345405770.1">
    <property type="nucleotide sequence ID" value="NZ_BAABHG010000019.1"/>
</dbReference>
<sequence length="98" mass="9871">MKKMFGAAVVAVGVATGVAVSGGIAMAQPVSATQAASFTATALDVTPEAATIRAEGYAYDRAAAAGYRRSQCHVNNSSVRASDIPGTWYGTVTIACQG</sequence>
<evidence type="ECO:0000313" key="1">
    <source>
        <dbReference type="EMBL" id="MFD2459245.1"/>
    </source>
</evidence>
<organism evidence="1 2">
    <name type="scientific">Amycolatopsis samaneae</name>
    <dbReference type="NCBI Taxonomy" id="664691"/>
    <lineage>
        <taxon>Bacteria</taxon>
        <taxon>Bacillati</taxon>
        <taxon>Actinomycetota</taxon>
        <taxon>Actinomycetes</taxon>
        <taxon>Pseudonocardiales</taxon>
        <taxon>Pseudonocardiaceae</taxon>
        <taxon>Amycolatopsis</taxon>
    </lineage>
</organism>
<dbReference type="EMBL" id="JBHUKU010000005">
    <property type="protein sequence ID" value="MFD2459245.1"/>
    <property type="molecule type" value="Genomic_DNA"/>
</dbReference>
<reference evidence="2" key="1">
    <citation type="journal article" date="2019" name="Int. J. Syst. Evol. Microbiol.">
        <title>The Global Catalogue of Microorganisms (GCM) 10K type strain sequencing project: providing services to taxonomists for standard genome sequencing and annotation.</title>
        <authorList>
            <consortium name="The Broad Institute Genomics Platform"/>
            <consortium name="The Broad Institute Genome Sequencing Center for Infectious Disease"/>
            <person name="Wu L."/>
            <person name="Ma J."/>
        </authorList>
    </citation>
    <scope>NUCLEOTIDE SEQUENCE [LARGE SCALE GENOMIC DNA]</scope>
    <source>
        <strain evidence="2">CGMCC 4.7643</strain>
    </source>
</reference>
<evidence type="ECO:0008006" key="3">
    <source>
        <dbReference type="Google" id="ProtNLM"/>
    </source>
</evidence>
<keyword evidence="2" id="KW-1185">Reference proteome</keyword>
<gene>
    <name evidence="1" type="ORF">ACFSYJ_11580</name>
</gene>
<dbReference type="Proteomes" id="UP001597419">
    <property type="component" value="Unassembled WGS sequence"/>
</dbReference>
<comment type="caution">
    <text evidence="1">The sequence shown here is derived from an EMBL/GenBank/DDBJ whole genome shotgun (WGS) entry which is preliminary data.</text>
</comment>
<name>A0ABW5GG04_9PSEU</name>
<protein>
    <recommendedName>
        <fullName evidence="3">PASTA domain-containing protein</fullName>
    </recommendedName>
</protein>
<evidence type="ECO:0000313" key="2">
    <source>
        <dbReference type="Proteomes" id="UP001597419"/>
    </source>
</evidence>